<dbReference type="GeneID" id="70244779"/>
<name>A0AAD4PWD3_9EURO</name>
<accession>A0AAD4PWD3</accession>
<evidence type="ECO:0000313" key="1">
    <source>
        <dbReference type="EMBL" id="KAH8691404.1"/>
    </source>
</evidence>
<proteinExistence type="predicted"/>
<sequence>MTFVHQRSFNWLNSVDQCRFIKLQKACQRAGFDVFLANITKTNNGGLIESYDESYYNHGGLGFSHVLDRNGTVVEKGVPFPETMVIPDGVFDRNPHEGDSEGFTGNAGASTTHFVGRRFVLASDGDFIRRINHPSQFRFMFDLHILKHGSVNVKVVPSCYISVLTLSHSLNRMFQFRGESKPMIRKSLLSQPLSLFLKLVKELHII</sequence>
<keyword evidence="2" id="KW-1185">Reference proteome</keyword>
<gene>
    <name evidence="1" type="ORF">BGW36DRAFT_363736</name>
</gene>
<dbReference type="EMBL" id="JAJTJA010000012">
    <property type="protein sequence ID" value="KAH8691404.1"/>
    <property type="molecule type" value="Genomic_DNA"/>
</dbReference>
<protein>
    <submittedName>
        <fullName evidence="1">Uncharacterized protein</fullName>
    </submittedName>
</protein>
<dbReference type="RefSeq" id="XP_046067496.1">
    <property type="nucleotide sequence ID" value="XM_046214492.1"/>
</dbReference>
<dbReference type="AlphaFoldDB" id="A0AAD4PWD3"/>
<evidence type="ECO:0000313" key="2">
    <source>
        <dbReference type="Proteomes" id="UP001201262"/>
    </source>
</evidence>
<dbReference type="Proteomes" id="UP001201262">
    <property type="component" value="Unassembled WGS sequence"/>
</dbReference>
<organism evidence="1 2">
    <name type="scientific">Talaromyces proteolyticus</name>
    <dbReference type="NCBI Taxonomy" id="1131652"/>
    <lineage>
        <taxon>Eukaryota</taxon>
        <taxon>Fungi</taxon>
        <taxon>Dikarya</taxon>
        <taxon>Ascomycota</taxon>
        <taxon>Pezizomycotina</taxon>
        <taxon>Eurotiomycetes</taxon>
        <taxon>Eurotiomycetidae</taxon>
        <taxon>Eurotiales</taxon>
        <taxon>Trichocomaceae</taxon>
        <taxon>Talaromyces</taxon>
        <taxon>Talaromyces sect. Bacilispori</taxon>
    </lineage>
</organism>
<comment type="caution">
    <text evidence="1">The sequence shown here is derived from an EMBL/GenBank/DDBJ whole genome shotgun (WGS) entry which is preliminary data.</text>
</comment>
<reference evidence="1" key="1">
    <citation type="submission" date="2021-12" db="EMBL/GenBank/DDBJ databases">
        <title>Convergent genome expansion in fungi linked to evolution of root-endophyte symbiosis.</title>
        <authorList>
            <consortium name="DOE Joint Genome Institute"/>
            <person name="Ke Y.-H."/>
            <person name="Bonito G."/>
            <person name="Liao H.-L."/>
            <person name="Looney B."/>
            <person name="Rojas-Flechas A."/>
            <person name="Nash J."/>
            <person name="Hameed K."/>
            <person name="Schadt C."/>
            <person name="Martin F."/>
            <person name="Crous P.W."/>
            <person name="Miettinen O."/>
            <person name="Magnuson J.K."/>
            <person name="Labbe J."/>
            <person name="Jacobson D."/>
            <person name="Doktycz M.J."/>
            <person name="Veneault-Fourrey C."/>
            <person name="Kuo A."/>
            <person name="Mondo S."/>
            <person name="Calhoun S."/>
            <person name="Riley R."/>
            <person name="Ohm R."/>
            <person name="LaButti K."/>
            <person name="Andreopoulos B."/>
            <person name="Pangilinan J."/>
            <person name="Nolan M."/>
            <person name="Tritt A."/>
            <person name="Clum A."/>
            <person name="Lipzen A."/>
            <person name="Daum C."/>
            <person name="Barry K."/>
            <person name="Grigoriev I.V."/>
            <person name="Vilgalys R."/>
        </authorList>
    </citation>
    <scope>NUCLEOTIDE SEQUENCE</scope>
    <source>
        <strain evidence="1">PMI_201</strain>
    </source>
</reference>